<proteinExistence type="inferred from homology"/>
<evidence type="ECO:0000256" key="2">
    <source>
        <dbReference type="ARBA" id="ARBA00022448"/>
    </source>
</evidence>
<dbReference type="SUPFAM" id="SSF52833">
    <property type="entry name" value="Thioredoxin-like"/>
    <property type="match status" value="1"/>
</dbReference>
<dbReference type="PANTHER" id="PTHR45663">
    <property type="entry name" value="GEO12009P1"/>
    <property type="match status" value="1"/>
</dbReference>
<dbReference type="InterPro" id="IPR005746">
    <property type="entry name" value="Thioredoxin"/>
</dbReference>
<evidence type="ECO:0000256" key="7">
    <source>
        <dbReference type="PIRNR" id="PIRNR000077"/>
    </source>
</evidence>
<dbReference type="PROSITE" id="PS00194">
    <property type="entry name" value="THIOREDOXIN_1"/>
    <property type="match status" value="1"/>
</dbReference>
<accession>A0A0A1DHK4</accession>
<comment type="similarity">
    <text evidence="1 7">Belongs to the thioredoxin family.</text>
</comment>
<dbReference type="NCBIfam" id="TIGR01068">
    <property type="entry name" value="thioredoxin"/>
    <property type="match status" value="1"/>
</dbReference>
<sequence length="112" mass="12045">MTATTTLPEITDADFASEVLGSDVPVLVEFWAQWCGPCHQVAPVLAAIAAERAGALRVVKVNSDENPVTSAHYRVMGLPTMIVFRDGEPVHELRGARPKAALDRELDHVLAG</sequence>
<dbReference type="InterPro" id="IPR036249">
    <property type="entry name" value="Thioredoxin-like_sf"/>
</dbReference>
<evidence type="ECO:0000256" key="6">
    <source>
        <dbReference type="NCBIfam" id="TIGR01068"/>
    </source>
</evidence>
<dbReference type="RefSeq" id="WP_038676523.1">
    <property type="nucleotide sequence ID" value="NZ_BJMC01000005.1"/>
</dbReference>
<evidence type="ECO:0000256" key="4">
    <source>
        <dbReference type="ARBA" id="ARBA00023157"/>
    </source>
</evidence>
<dbReference type="EMBL" id="WBVM01000004">
    <property type="protein sequence ID" value="KAB2807791.1"/>
    <property type="molecule type" value="Genomic_DNA"/>
</dbReference>
<feature type="domain" description="Thioredoxin" evidence="9">
    <location>
        <begin position="1"/>
        <end position="111"/>
    </location>
</feature>
<dbReference type="Gene3D" id="3.40.30.10">
    <property type="entry name" value="Glutaredoxin"/>
    <property type="match status" value="1"/>
</dbReference>
<dbReference type="InterPro" id="IPR013766">
    <property type="entry name" value="Thioredoxin_domain"/>
</dbReference>
<keyword evidence="2" id="KW-0813">Transport</keyword>
<reference evidence="11 13" key="2">
    <citation type="submission" date="2019-09" db="EMBL/GenBank/DDBJ databases">
        <title>Pimelobacter sp. isolated from Paulinella.</title>
        <authorList>
            <person name="Jeong S.E."/>
        </authorList>
    </citation>
    <scope>NUCLEOTIDE SEQUENCE [LARGE SCALE GENOMIC DNA]</scope>
    <source>
        <strain evidence="11 13">Pch-N</strain>
    </source>
</reference>
<dbReference type="Proteomes" id="UP000449906">
    <property type="component" value="Unassembled WGS sequence"/>
</dbReference>
<dbReference type="FunFam" id="3.40.30.10:FF:000001">
    <property type="entry name" value="Thioredoxin"/>
    <property type="match status" value="1"/>
</dbReference>
<evidence type="ECO:0000256" key="3">
    <source>
        <dbReference type="ARBA" id="ARBA00022982"/>
    </source>
</evidence>
<evidence type="ECO:0000313" key="11">
    <source>
        <dbReference type="EMBL" id="KAB2807791.1"/>
    </source>
</evidence>
<evidence type="ECO:0000313" key="10">
    <source>
        <dbReference type="EMBL" id="AIY15983.1"/>
    </source>
</evidence>
<protein>
    <recommendedName>
        <fullName evidence="6 7">Thioredoxin</fullName>
    </recommendedName>
</protein>
<reference evidence="10 12" key="1">
    <citation type="journal article" date="2015" name="Genome Announc.">
        <title>Complete Genome Sequence of Steroid-Transforming Nocardioides simplex VKM Ac-2033D.</title>
        <authorList>
            <person name="Shtratnikova V.Y."/>
            <person name="Schelkunov M.I."/>
            <person name="Pekov Y.A."/>
            <person name="Fokina V.V."/>
            <person name="Logacheva M.D."/>
            <person name="Sokolov S.L."/>
            <person name="Bragin E.Y."/>
            <person name="Ashapkin V.V."/>
            <person name="Donova M.V."/>
        </authorList>
    </citation>
    <scope>NUCLEOTIDE SEQUENCE [LARGE SCALE GENOMIC DNA]</scope>
    <source>
        <strain evidence="10 12">VKM Ac-2033D</strain>
    </source>
</reference>
<dbReference type="PIRSF" id="PIRSF000077">
    <property type="entry name" value="Thioredoxin"/>
    <property type="match status" value="1"/>
</dbReference>
<evidence type="ECO:0000256" key="5">
    <source>
        <dbReference type="ARBA" id="ARBA00023284"/>
    </source>
</evidence>
<dbReference type="AlphaFoldDB" id="A0A0A1DHK4"/>
<dbReference type="GeneID" id="96607941"/>
<dbReference type="CDD" id="cd02947">
    <property type="entry name" value="TRX_family"/>
    <property type="match status" value="1"/>
</dbReference>
<keyword evidence="4 8" id="KW-1015">Disulfide bond</keyword>
<organism evidence="10 12">
    <name type="scientific">Nocardioides simplex</name>
    <name type="common">Arthrobacter simplex</name>
    <dbReference type="NCBI Taxonomy" id="2045"/>
    <lineage>
        <taxon>Bacteria</taxon>
        <taxon>Bacillati</taxon>
        <taxon>Actinomycetota</taxon>
        <taxon>Actinomycetes</taxon>
        <taxon>Propionibacteriales</taxon>
        <taxon>Nocardioidaceae</taxon>
        <taxon>Pimelobacter</taxon>
    </lineage>
</organism>
<dbReference type="PANTHER" id="PTHR45663:SF11">
    <property type="entry name" value="GEO12009P1"/>
    <property type="match status" value="1"/>
</dbReference>
<dbReference type="GO" id="GO:0015035">
    <property type="term" value="F:protein-disulfide reductase activity"/>
    <property type="evidence" value="ECO:0007669"/>
    <property type="project" value="UniProtKB-UniRule"/>
</dbReference>
<keyword evidence="5 8" id="KW-0676">Redox-active center</keyword>
<dbReference type="EMBL" id="CP009896">
    <property type="protein sequence ID" value="AIY15983.1"/>
    <property type="molecule type" value="Genomic_DNA"/>
</dbReference>
<feature type="disulfide bond" description="Redox-active" evidence="8">
    <location>
        <begin position="35"/>
        <end position="38"/>
    </location>
</feature>
<dbReference type="eggNOG" id="COG3118">
    <property type="taxonomic scope" value="Bacteria"/>
</dbReference>
<evidence type="ECO:0000313" key="13">
    <source>
        <dbReference type="Proteomes" id="UP000449906"/>
    </source>
</evidence>
<dbReference type="Pfam" id="PF00085">
    <property type="entry name" value="Thioredoxin"/>
    <property type="match status" value="1"/>
</dbReference>
<dbReference type="PRINTS" id="PR00421">
    <property type="entry name" value="THIOREDOXIN"/>
</dbReference>
<evidence type="ECO:0000313" key="12">
    <source>
        <dbReference type="Proteomes" id="UP000030300"/>
    </source>
</evidence>
<gene>
    <name evidence="11" type="primary">trxA</name>
    <name evidence="11" type="ORF">F9L07_24160</name>
    <name evidence="10" type="ORF">KR76_02995</name>
</gene>
<dbReference type="KEGG" id="psim:KR76_02995"/>
<dbReference type="InterPro" id="IPR017937">
    <property type="entry name" value="Thioredoxin_CS"/>
</dbReference>
<name>A0A0A1DHK4_NOCSI</name>
<evidence type="ECO:0000259" key="9">
    <source>
        <dbReference type="PROSITE" id="PS51352"/>
    </source>
</evidence>
<dbReference type="STRING" id="2045.KR76_02995"/>
<dbReference type="HOGENOM" id="CLU_090389_10_2_11"/>
<evidence type="ECO:0000256" key="8">
    <source>
        <dbReference type="PIRSR" id="PIRSR000077-4"/>
    </source>
</evidence>
<keyword evidence="3" id="KW-0249">Electron transport</keyword>
<dbReference type="GO" id="GO:0045454">
    <property type="term" value="P:cell redox homeostasis"/>
    <property type="evidence" value="ECO:0007669"/>
    <property type="project" value="TreeGrafter"/>
</dbReference>
<keyword evidence="12" id="KW-1185">Reference proteome</keyword>
<dbReference type="Proteomes" id="UP000030300">
    <property type="component" value="Chromosome"/>
</dbReference>
<dbReference type="GO" id="GO:0005829">
    <property type="term" value="C:cytosol"/>
    <property type="evidence" value="ECO:0007669"/>
    <property type="project" value="TreeGrafter"/>
</dbReference>
<dbReference type="PROSITE" id="PS51352">
    <property type="entry name" value="THIOREDOXIN_2"/>
    <property type="match status" value="1"/>
</dbReference>
<evidence type="ECO:0000256" key="1">
    <source>
        <dbReference type="ARBA" id="ARBA00008987"/>
    </source>
</evidence>